<gene>
    <name evidence="10" type="ORF">Cenrod_0346</name>
</gene>
<dbReference type="Proteomes" id="UP000017184">
    <property type="component" value="Chromosome"/>
</dbReference>
<dbReference type="InterPro" id="IPR007895">
    <property type="entry name" value="MASE1"/>
</dbReference>
<dbReference type="InterPro" id="IPR000700">
    <property type="entry name" value="PAS-assoc_C"/>
</dbReference>
<feature type="domain" description="PAS" evidence="7">
    <location>
        <begin position="443"/>
        <end position="513"/>
    </location>
</feature>
<dbReference type="InterPro" id="IPR013656">
    <property type="entry name" value="PAS_4"/>
</dbReference>
<dbReference type="Gene3D" id="3.30.70.270">
    <property type="match status" value="1"/>
</dbReference>
<protein>
    <submittedName>
        <fullName evidence="10">GGDEF domain protein</fullName>
    </submittedName>
</protein>
<dbReference type="SUPFAM" id="SSF55073">
    <property type="entry name" value="Nucleotide cyclase"/>
    <property type="match status" value="1"/>
</dbReference>
<comment type="subcellular location">
    <subcellularLocation>
        <location evidence="1">Cell membrane</location>
        <topology evidence="1">Multi-pass membrane protein</topology>
    </subcellularLocation>
</comment>
<feature type="transmembrane region" description="Helical" evidence="6">
    <location>
        <begin position="163"/>
        <end position="183"/>
    </location>
</feature>
<feature type="transmembrane region" description="Helical" evidence="6">
    <location>
        <begin position="56"/>
        <end position="77"/>
    </location>
</feature>
<dbReference type="InterPro" id="IPR035965">
    <property type="entry name" value="PAS-like_dom_sf"/>
</dbReference>
<dbReference type="SUPFAM" id="SSF55785">
    <property type="entry name" value="PYP-like sensor domain (PAS domain)"/>
    <property type="match status" value="3"/>
</dbReference>
<dbReference type="SMART" id="SM00091">
    <property type="entry name" value="PAS"/>
    <property type="match status" value="1"/>
</dbReference>
<dbReference type="Gene3D" id="3.30.450.20">
    <property type="entry name" value="PAS domain"/>
    <property type="match status" value="3"/>
</dbReference>
<feature type="domain" description="GGDEF" evidence="9">
    <location>
        <begin position="724"/>
        <end position="869"/>
    </location>
</feature>
<feature type="domain" description="PAC" evidence="8">
    <location>
        <begin position="640"/>
        <end position="692"/>
    </location>
</feature>
<keyword evidence="11" id="KW-1185">Reference proteome</keyword>
<name>U5N5D6_9BURK</name>
<dbReference type="eggNOG" id="COG3447">
    <property type="taxonomic scope" value="Bacteria"/>
</dbReference>
<reference evidence="10 11" key="1">
    <citation type="journal article" date="2013" name="Genome Biol.">
        <title>Genomic analysis reveals key aspects of prokaryotic symbiosis in the phototrophic consortium "Chlorochromatium aggregatum".</title>
        <authorList>
            <person name="Liu Z."/>
            <person name="Muller J."/>
            <person name="Li T."/>
            <person name="Alvey R.M."/>
            <person name="Vogl K."/>
            <person name="Frigaard N.U."/>
            <person name="Rockwell N.C."/>
            <person name="Boyd E.S."/>
            <person name="Tomsho L.P."/>
            <person name="Schuster S.C."/>
            <person name="Henke P."/>
            <person name="Rohde M."/>
            <person name="Overmann J."/>
            <person name="Bryant D.A."/>
        </authorList>
    </citation>
    <scope>NUCLEOTIDE SEQUENCE [LARGE SCALE GENOMIC DNA]</scope>
    <source>
        <strain evidence="10">CR</strain>
    </source>
</reference>
<dbReference type="Pfam" id="PF08447">
    <property type="entry name" value="PAS_3"/>
    <property type="match status" value="1"/>
</dbReference>
<dbReference type="PROSITE" id="PS50113">
    <property type="entry name" value="PAC"/>
    <property type="match status" value="1"/>
</dbReference>
<dbReference type="PANTHER" id="PTHR44757">
    <property type="entry name" value="DIGUANYLATE CYCLASE DGCP"/>
    <property type="match status" value="1"/>
</dbReference>
<dbReference type="Pfam" id="PF05231">
    <property type="entry name" value="MASE1"/>
    <property type="match status" value="1"/>
</dbReference>
<dbReference type="EMBL" id="CP004885">
    <property type="protein sequence ID" value="AGX86470.1"/>
    <property type="molecule type" value="Genomic_DNA"/>
</dbReference>
<dbReference type="PROSITE" id="PS50112">
    <property type="entry name" value="PAS"/>
    <property type="match status" value="1"/>
</dbReference>
<dbReference type="GO" id="GO:0003824">
    <property type="term" value="F:catalytic activity"/>
    <property type="evidence" value="ECO:0007669"/>
    <property type="project" value="UniProtKB-ARBA"/>
</dbReference>
<dbReference type="PROSITE" id="PS50887">
    <property type="entry name" value="GGDEF"/>
    <property type="match status" value="1"/>
</dbReference>
<dbReference type="Gene3D" id="2.10.70.100">
    <property type="match status" value="1"/>
</dbReference>
<keyword evidence="5 6" id="KW-0472">Membrane</keyword>
<proteinExistence type="predicted"/>
<dbReference type="InterPro" id="IPR013655">
    <property type="entry name" value="PAS_fold_3"/>
</dbReference>
<evidence type="ECO:0000259" key="7">
    <source>
        <dbReference type="PROSITE" id="PS50112"/>
    </source>
</evidence>
<evidence type="ECO:0000259" key="9">
    <source>
        <dbReference type="PROSITE" id="PS50887"/>
    </source>
</evidence>
<dbReference type="eggNOG" id="COG2199">
    <property type="taxonomic scope" value="Bacteria"/>
</dbReference>
<dbReference type="InterPro" id="IPR043128">
    <property type="entry name" value="Rev_trsase/Diguanyl_cyclase"/>
</dbReference>
<keyword evidence="4 6" id="KW-1133">Transmembrane helix</keyword>
<evidence type="ECO:0000313" key="10">
    <source>
        <dbReference type="EMBL" id="AGX86470.1"/>
    </source>
</evidence>
<dbReference type="HOGENOM" id="CLU_327817_0_0_4"/>
<evidence type="ECO:0000259" key="8">
    <source>
        <dbReference type="PROSITE" id="PS50113"/>
    </source>
</evidence>
<dbReference type="InterPro" id="IPR000160">
    <property type="entry name" value="GGDEF_dom"/>
</dbReference>
<dbReference type="PATRIC" id="fig|946483.4.peg.349"/>
<feature type="transmembrane region" description="Helical" evidence="6">
    <location>
        <begin position="218"/>
        <end position="237"/>
    </location>
</feature>
<dbReference type="InterPro" id="IPR029787">
    <property type="entry name" value="Nucleotide_cyclase"/>
</dbReference>
<sequence>MTSRSSLAGLATLPQSLAARLAWLAAYVLAGAFAQHAFTIPICGGHLLWPPAGIALVALILGGRGYIPVVFLGAWLLQLQQGYPWWNAALIAMGCTAAAALSCRVLAHDERFDPGFGHPRDFFVLAMSASLGAALHAMVWFLSQQLADIVDDPLPLAIHWWQGNVLGVLLFTPLLLALWTWWAHRTFPSSSDIRAFLGCLVLLATVGSLPFWNDKVETTYGLVSYCLTLLIVLWAAIRFERVSALLITTFAVIQTLMSAHLAHVALAHSPSYHHGLFFWALALTLVGVGVCVLLLMSHRRSVEAALHDSLAFQVQILNSVAAEVAVLDAQGALIRVNERWRAFADHPAHTACRSCRIAPSGQDYRSSCPPCHDFPNLSAGIEAVLHGESPLFQAEYPCRCPDEPVRWFHCCVLPWHMHAQTGVTITHVDISALKAAQHASQESTAAMQTIINTSLDGFWKTDAEGRLLDVNYAYCQMSGYSREELLRMRIPDLEAVENAASTAQHLEKLMREGRDLFETCHRRKDGSVWNVEISTIVHRSDAMHLFVFLRDVTERTQIQARLAKHEAMLSRTEGIAHVGSWEWHIGTDTVTWSQEMFRLFQRDPAEGAPPFAEHDQCFSTTSMQRLREVIDKALHDKEPFELELEILRADGQTRICLGRGYVHTGADGNVERLFGSMQDIHDRKERENQVHRMAFYDPLTQLPNRRMLGDALAQAMTSSQRSGRHCAVLLLDLDNFKPLNDNYGHLVGDALLIEAGRRISACVRAADTVSRLGGDEFVVLLTELDEERAYSASQAQHIAKKICTALSVPYTLTVDTPRSQTIEHLSSVSIGVTLFVGSQLRQDDILRNADTAMYRAKASGRNAVQFDTPTLDTEHTA</sequence>
<evidence type="ECO:0000256" key="6">
    <source>
        <dbReference type="SAM" id="Phobius"/>
    </source>
</evidence>
<feature type="transmembrane region" description="Helical" evidence="6">
    <location>
        <begin position="195"/>
        <end position="212"/>
    </location>
</feature>
<dbReference type="InterPro" id="IPR052155">
    <property type="entry name" value="Biofilm_reg_signaling"/>
</dbReference>
<dbReference type="OrthoDB" id="9812260at2"/>
<dbReference type="NCBIfam" id="TIGR00254">
    <property type="entry name" value="GGDEF"/>
    <property type="match status" value="1"/>
</dbReference>
<dbReference type="SMART" id="SM00086">
    <property type="entry name" value="PAC"/>
    <property type="match status" value="2"/>
</dbReference>
<keyword evidence="2" id="KW-1003">Cell membrane</keyword>
<dbReference type="PANTHER" id="PTHR44757:SF2">
    <property type="entry name" value="BIOFILM ARCHITECTURE MAINTENANCE PROTEIN MBAA"/>
    <property type="match status" value="1"/>
</dbReference>
<evidence type="ECO:0000256" key="3">
    <source>
        <dbReference type="ARBA" id="ARBA00022692"/>
    </source>
</evidence>
<dbReference type="FunFam" id="3.30.70.270:FF:000001">
    <property type="entry name" value="Diguanylate cyclase domain protein"/>
    <property type="match status" value="1"/>
</dbReference>
<accession>U5N5D6</accession>
<evidence type="ECO:0000313" key="11">
    <source>
        <dbReference type="Proteomes" id="UP000017184"/>
    </source>
</evidence>
<dbReference type="Pfam" id="PF08448">
    <property type="entry name" value="PAS_4"/>
    <property type="match status" value="1"/>
</dbReference>
<dbReference type="STRING" id="946483.Cenrod_0346"/>
<feature type="transmembrane region" description="Helical" evidence="6">
    <location>
        <begin position="276"/>
        <end position="296"/>
    </location>
</feature>
<evidence type="ECO:0000256" key="1">
    <source>
        <dbReference type="ARBA" id="ARBA00004651"/>
    </source>
</evidence>
<feature type="transmembrane region" description="Helical" evidence="6">
    <location>
        <begin position="28"/>
        <end position="49"/>
    </location>
</feature>
<dbReference type="Pfam" id="PF00990">
    <property type="entry name" value="GGDEF"/>
    <property type="match status" value="1"/>
</dbReference>
<dbReference type="CDD" id="cd00130">
    <property type="entry name" value="PAS"/>
    <property type="match status" value="2"/>
</dbReference>
<dbReference type="GO" id="GO:0005886">
    <property type="term" value="C:plasma membrane"/>
    <property type="evidence" value="ECO:0007669"/>
    <property type="project" value="UniProtKB-SubCell"/>
</dbReference>
<evidence type="ECO:0000256" key="4">
    <source>
        <dbReference type="ARBA" id="ARBA00022989"/>
    </source>
</evidence>
<dbReference type="InterPro" id="IPR001610">
    <property type="entry name" value="PAC"/>
</dbReference>
<evidence type="ECO:0000256" key="2">
    <source>
        <dbReference type="ARBA" id="ARBA00022475"/>
    </source>
</evidence>
<organism evidence="10 11">
    <name type="scientific">Candidatus Symbiobacter mobilis CR</name>
    <dbReference type="NCBI Taxonomy" id="946483"/>
    <lineage>
        <taxon>Bacteria</taxon>
        <taxon>Pseudomonadati</taxon>
        <taxon>Pseudomonadota</taxon>
        <taxon>Betaproteobacteria</taxon>
        <taxon>Burkholderiales</taxon>
        <taxon>Comamonadaceae</taxon>
    </lineage>
</organism>
<feature type="transmembrane region" description="Helical" evidence="6">
    <location>
        <begin position="244"/>
        <end position="264"/>
    </location>
</feature>
<dbReference type="CDD" id="cd01949">
    <property type="entry name" value="GGDEF"/>
    <property type="match status" value="1"/>
</dbReference>
<keyword evidence="3 6" id="KW-0812">Transmembrane</keyword>
<dbReference type="NCBIfam" id="TIGR00229">
    <property type="entry name" value="sensory_box"/>
    <property type="match status" value="1"/>
</dbReference>
<dbReference type="Pfam" id="PF13426">
    <property type="entry name" value="PAS_9"/>
    <property type="match status" value="1"/>
</dbReference>
<evidence type="ECO:0000256" key="5">
    <source>
        <dbReference type="ARBA" id="ARBA00023136"/>
    </source>
</evidence>
<dbReference type="AlphaFoldDB" id="U5N5D6"/>
<feature type="transmembrane region" description="Helical" evidence="6">
    <location>
        <begin position="122"/>
        <end position="143"/>
    </location>
</feature>
<dbReference type="InterPro" id="IPR000014">
    <property type="entry name" value="PAS"/>
</dbReference>
<dbReference type="KEGG" id="cbx:Cenrod_0346"/>
<feature type="transmembrane region" description="Helical" evidence="6">
    <location>
        <begin position="83"/>
        <end position="101"/>
    </location>
</feature>
<dbReference type="SMART" id="SM00267">
    <property type="entry name" value="GGDEF"/>
    <property type="match status" value="1"/>
</dbReference>